<evidence type="ECO:0000259" key="2">
    <source>
        <dbReference type="PROSITE" id="PS50943"/>
    </source>
</evidence>
<reference evidence="3 4" key="1">
    <citation type="submission" date="2014-07" db="EMBL/GenBank/DDBJ databases">
        <title>Genome Sequencing of Dermacoccus nishinomiyaensis.</title>
        <authorList>
            <person name="Hong K.W."/>
            <person name="Chan K.G."/>
        </authorList>
    </citation>
    <scope>NUCLEOTIDE SEQUENCE [LARGE SCALE GENOMIC DNA]</scope>
    <source>
        <strain evidence="3 4">M25</strain>
    </source>
</reference>
<proteinExistence type="predicted"/>
<dbReference type="Proteomes" id="UP000027986">
    <property type="component" value="Chromosome"/>
</dbReference>
<dbReference type="InterPro" id="IPR010982">
    <property type="entry name" value="Lambda_DNA-bd_dom_sf"/>
</dbReference>
<dbReference type="Pfam" id="PF01381">
    <property type="entry name" value="HTH_3"/>
    <property type="match status" value="1"/>
</dbReference>
<dbReference type="PROSITE" id="PS50943">
    <property type="entry name" value="HTH_CROC1"/>
    <property type="match status" value="1"/>
</dbReference>
<dbReference type="RefSeq" id="WP_038568627.1">
    <property type="nucleotide sequence ID" value="NZ_CP008889.1"/>
</dbReference>
<evidence type="ECO:0000313" key="3">
    <source>
        <dbReference type="EMBL" id="AIF41041.1"/>
    </source>
</evidence>
<dbReference type="GeneID" id="41841255"/>
<dbReference type="Gene3D" id="1.10.260.40">
    <property type="entry name" value="lambda repressor-like DNA-binding domains"/>
    <property type="match status" value="1"/>
</dbReference>
<dbReference type="AlphaFoldDB" id="A0A075JFL9"/>
<dbReference type="CDD" id="cd00093">
    <property type="entry name" value="HTH_XRE"/>
    <property type="match status" value="1"/>
</dbReference>
<dbReference type="HOGENOM" id="CLU_1425881_0_0_11"/>
<dbReference type="SMART" id="SM00530">
    <property type="entry name" value="HTH_XRE"/>
    <property type="match status" value="1"/>
</dbReference>
<evidence type="ECO:0000256" key="1">
    <source>
        <dbReference type="SAM" id="MobiDB-lite"/>
    </source>
</evidence>
<feature type="region of interest" description="Disordered" evidence="1">
    <location>
        <begin position="164"/>
        <end position="190"/>
    </location>
</feature>
<sequence>MKTEDDWFAENVAAERKRLGWTQAELAERLRSVGMENFHPNTISRVEKGERPVKLSEAAKFALVFETTVGTLVRPRIERLQELSKLVADFDFAIVELVKANREAALVKRDLIKSLSAIHRWRVDAKLTEEEIHHVQSLADGALSRVNTQWRRTLAEASLSELGSDGIYRPSKEVTEEDRKEADQMIADDE</sequence>
<dbReference type="KEGG" id="dni:HX89_08895"/>
<feature type="domain" description="HTH cro/C1-type" evidence="2">
    <location>
        <begin position="12"/>
        <end position="72"/>
    </location>
</feature>
<gene>
    <name evidence="3" type="ORF">HX89_08895</name>
</gene>
<dbReference type="SUPFAM" id="SSF47413">
    <property type="entry name" value="lambda repressor-like DNA-binding domains"/>
    <property type="match status" value="1"/>
</dbReference>
<organism evidence="3 4">
    <name type="scientific">Dermacoccus nishinomiyaensis</name>
    <dbReference type="NCBI Taxonomy" id="1274"/>
    <lineage>
        <taxon>Bacteria</taxon>
        <taxon>Bacillati</taxon>
        <taxon>Actinomycetota</taxon>
        <taxon>Actinomycetes</taxon>
        <taxon>Micrococcales</taxon>
        <taxon>Dermacoccaceae</taxon>
        <taxon>Dermacoccus</taxon>
    </lineage>
</organism>
<accession>A0A075JFL9</accession>
<name>A0A075JFL9_9MICO</name>
<feature type="compositionally biased region" description="Basic and acidic residues" evidence="1">
    <location>
        <begin position="170"/>
        <end position="183"/>
    </location>
</feature>
<dbReference type="OrthoDB" id="4955132at2"/>
<dbReference type="GO" id="GO:0003677">
    <property type="term" value="F:DNA binding"/>
    <property type="evidence" value="ECO:0007669"/>
    <property type="project" value="InterPro"/>
</dbReference>
<keyword evidence="4" id="KW-1185">Reference proteome</keyword>
<protein>
    <recommendedName>
        <fullName evidence="2">HTH cro/C1-type domain-containing protein</fullName>
    </recommendedName>
</protein>
<dbReference type="EMBL" id="CP008889">
    <property type="protein sequence ID" value="AIF41041.1"/>
    <property type="molecule type" value="Genomic_DNA"/>
</dbReference>
<evidence type="ECO:0000313" key="4">
    <source>
        <dbReference type="Proteomes" id="UP000027986"/>
    </source>
</evidence>
<dbReference type="InterPro" id="IPR001387">
    <property type="entry name" value="Cro/C1-type_HTH"/>
</dbReference>